<proteinExistence type="inferred from homology"/>
<feature type="transmembrane region" description="Helical" evidence="8">
    <location>
        <begin position="81"/>
        <end position="104"/>
    </location>
</feature>
<keyword evidence="4" id="KW-0309">Germination</keyword>
<dbReference type="PANTHER" id="PTHR34975:SF2">
    <property type="entry name" value="SPORE GERMINATION PROTEIN A2"/>
    <property type="match status" value="1"/>
</dbReference>
<keyword evidence="10" id="KW-1185">Reference proteome</keyword>
<evidence type="ECO:0000256" key="8">
    <source>
        <dbReference type="SAM" id="Phobius"/>
    </source>
</evidence>
<gene>
    <name evidence="9" type="ORF">SAMN02745180_01364</name>
</gene>
<dbReference type="EMBL" id="FQXR01000005">
    <property type="protein sequence ID" value="SHH90041.1"/>
    <property type="molecule type" value="Genomic_DNA"/>
</dbReference>
<feature type="transmembrane region" description="Helical" evidence="8">
    <location>
        <begin position="338"/>
        <end position="360"/>
    </location>
</feature>
<evidence type="ECO:0000256" key="5">
    <source>
        <dbReference type="ARBA" id="ARBA00022692"/>
    </source>
</evidence>
<feature type="transmembrane region" description="Helical" evidence="8">
    <location>
        <begin position="147"/>
        <end position="167"/>
    </location>
</feature>
<evidence type="ECO:0000256" key="6">
    <source>
        <dbReference type="ARBA" id="ARBA00022989"/>
    </source>
</evidence>
<dbReference type="STRING" id="1123281.SAMN02745180_01364"/>
<keyword evidence="7 8" id="KW-0472">Membrane</keyword>
<accession>A0A1M5WRH6</accession>
<protein>
    <submittedName>
        <fullName evidence="9">Spore germination protein KB</fullName>
    </submittedName>
</protein>
<evidence type="ECO:0000313" key="9">
    <source>
        <dbReference type="EMBL" id="SHH90041.1"/>
    </source>
</evidence>
<dbReference type="GO" id="GO:0016020">
    <property type="term" value="C:membrane"/>
    <property type="evidence" value="ECO:0007669"/>
    <property type="project" value="UniProtKB-SubCell"/>
</dbReference>
<keyword evidence="5 8" id="KW-0812">Transmembrane</keyword>
<feature type="transmembrane region" description="Helical" evidence="8">
    <location>
        <begin position="221"/>
        <end position="242"/>
    </location>
</feature>
<sequence length="371" mass="42240">MNKSEKISSYQVILLIIIYRLVIAFSFLPAANIPPGNQDTWIVVFLSIPYTILFCFPILFLSNRFNDYTLIEYMEIIFGKYLGKIIGLIYTLVLLSFSIANVSVLTEILSSTMFSSMPTIVTISIMLITCSYVSYKGLEPIARGAEIFVPFILAVIFIFPILGIKNLDFKVFLPILKDSSFRELNKGAIEIAMKFADILILAMIVPNLEKREELNNIFMKSLFYSVFMSNFVLIISQAALGIEQTKHSNFPFFTFARLINVFNFIQRVESIYVVSWITANVGKISGYLYFSTVSLAQILNKKDNKKYIIPMTIVIAIISIIYKNRSSVVGTKDPFQKILLIITLISVVITPSIALLVYFIRRKKLKEVNMK</sequence>
<name>A0A1M5WRH6_9FIRM</name>
<feature type="transmembrane region" description="Helical" evidence="8">
    <location>
        <begin position="307"/>
        <end position="323"/>
    </location>
</feature>
<evidence type="ECO:0000256" key="2">
    <source>
        <dbReference type="ARBA" id="ARBA00007998"/>
    </source>
</evidence>
<dbReference type="OrthoDB" id="1675410at2"/>
<reference evidence="9" key="1">
    <citation type="submission" date="2016-11" db="EMBL/GenBank/DDBJ databases">
        <authorList>
            <person name="Jaros S."/>
            <person name="Januszkiewicz K."/>
            <person name="Wedrychowicz H."/>
        </authorList>
    </citation>
    <scope>NUCLEOTIDE SEQUENCE [LARGE SCALE GENOMIC DNA]</scope>
    <source>
        <strain evidence="9">DSM 13106</strain>
    </source>
</reference>
<comment type="subcellular location">
    <subcellularLocation>
        <location evidence="1">Membrane</location>
        <topology evidence="1">Multi-pass membrane protein</topology>
    </subcellularLocation>
</comment>
<evidence type="ECO:0000256" key="4">
    <source>
        <dbReference type="ARBA" id="ARBA00022544"/>
    </source>
</evidence>
<dbReference type="InterPro" id="IPR004761">
    <property type="entry name" value="Spore_GerAB"/>
</dbReference>
<comment type="similarity">
    <text evidence="2">Belongs to the amino acid-polyamine-organocation (APC) superfamily. Spore germination protein (SGP) (TC 2.A.3.9) family.</text>
</comment>
<dbReference type="Pfam" id="PF03845">
    <property type="entry name" value="Spore_permease"/>
    <property type="match status" value="1"/>
</dbReference>
<feature type="transmembrane region" description="Helical" evidence="8">
    <location>
        <begin position="271"/>
        <end position="295"/>
    </location>
</feature>
<feature type="transmembrane region" description="Helical" evidence="8">
    <location>
        <begin position="187"/>
        <end position="209"/>
    </location>
</feature>
<feature type="transmembrane region" description="Helical" evidence="8">
    <location>
        <begin position="12"/>
        <end position="34"/>
    </location>
</feature>
<dbReference type="Proteomes" id="UP000184389">
    <property type="component" value="Unassembled WGS sequence"/>
</dbReference>
<evidence type="ECO:0000313" key="10">
    <source>
        <dbReference type="Proteomes" id="UP000184389"/>
    </source>
</evidence>
<dbReference type="GO" id="GO:0009847">
    <property type="term" value="P:spore germination"/>
    <property type="evidence" value="ECO:0007669"/>
    <property type="project" value="InterPro"/>
</dbReference>
<dbReference type="RefSeq" id="WP_072744038.1">
    <property type="nucleotide sequence ID" value="NZ_FQXR01000005.1"/>
</dbReference>
<feature type="transmembrane region" description="Helical" evidence="8">
    <location>
        <begin position="40"/>
        <end position="61"/>
    </location>
</feature>
<keyword evidence="3" id="KW-0813">Transport</keyword>
<keyword evidence="6 8" id="KW-1133">Transmembrane helix</keyword>
<dbReference type="NCBIfam" id="TIGR00912">
    <property type="entry name" value="2A0309"/>
    <property type="match status" value="1"/>
</dbReference>
<organism evidence="9 10">
    <name type="scientific">Sporanaerobacter acetigenes DSM 13106</name>
    <dbReference type="NCBI Taxonomy" id="1123281"/>
    <lineage>
        <taxon>Bacteria</taxon>
        <taxon>Bacillati</taxon>
        <taxon>Bacillota</taxon>
        <taxon>Tissierellia</taxon>
        <taxon>Tissierellales</taxon>
        <taxon>Sporanaerobacteraceae</taxon>
        <taxon>Sporanaerobacter</taxon>
    </lineage>
</organism>
<evidence type="ECO:0000256" key="7">
    <source>
        <dbReference type="ARBA" id="ARBA00023136"/>
    </source>
</evidence>
<evidence type="ECO:0000256" key="1">
    <source>
        <dbReference type="ARBA" id="ARBA00004141"/>
    </source>
</evidence>
<evidence type="ECO:0000256" key="3">
    <source>
        <dbReference type="ARBA" id="ARBA00022448"/>
    </source>
</evidence>
<dbReference type="PANTHER" id="PTHR34975">
    <property type="entry name" value="SPORE GERMINATION PROTEIN A2"/>
    <property type="match status" value="1"/>
</dbReference>
<feature type="transmembrane region" description="Helical" evidence="8">
    <location>
        <begin position="116"/>
        <end position="135"/>
    </location>
</feature>
<dbReference type="AlphaFoldDB" id="A0A1M5WRH6"/>